<dbReference type="PRINTS" id="PR01021">
    <property type="entry name" value="OMPADOMAIN"/>
</dbReference>
<dbReference type="Gene3D" id="3.30.1330.60">
    <property type="entry name" value="OmpA-like domain"/>
    <property type="match status" value="2"/>
</dbReference>
<dbReference type="InterPro" id="IPR006665">
    <property type="entry name" value="OmpA-like"/>
</dbReference>
<gene>
    <name evidence="7" type="ORF">SAMN04488136_11780</name>
</gene>
<dbReference type="CDD" id="cd07185">
    <property type="entry name" value="OmpA_C-like"/>
    <property type="match status" value="2"/>
</dbReference>
<evidence type="ECO:0000256" key="1">
    <source>
        <dbReference type="ARBA" id="ARBA00004442"/>
    </source>
</evidence>
<proteinExistence type="predicted"/>
<organism evidence="7 8">
    <name type="scientific">Vibrio xiamenensis</name>
    <dbReference type="NCBI Taxonomy" id="861298"/>
    <lineage>
        <taxon>Bacteria</taxon>
        <taxon>Pseudomonadati</taxon>
        <taxon>Pseudomonadota</taxon>
        <taxon>Gammaproteobacteria</taxon>
        <taxon>Vibrionales</taxon>
        <taxon>Vibrionaceae</taxon>
        <taxon>Vibrio</taxon>
    </lineage>
</organism>
<feature type="domain" description="OmpA-like" evidence="6">
    <location>
        <begin position="53"/>
        <end position="170"/>
    </location>
</feature>
<dbReference type="SUPFAM" id="SSF103088">
    <property type="entry name" value="OmpA-like"/>
    <property type="match status" value="2"/>
</dbReference>
<reference evidence="8" key="1">
    <citation type="submission" date="2016-10" db="EMBL/GenBank/DDBJ databases">
        <authorList>
            <person name="Varghese N."/>
            <person name="Submissions S."/>
        </authorList>
    </citation>
    <scope>NUCLEOTIDE SEQUENCE [LARGE SCALE GENOMIC DNA]</scope>
    <source>
        <strain evidence="8">CGMCC 1.10228</strain>
    </source>
</reference>
<evidence type="ECO:0000256" key="2">
    <source>
        <dbReference type="ARBA" id="ARBA00023136"/>
    </source>
</evidence>
<dbReference type="STRING" id="861298.SAMN04488136_11780"/>
<comment type="subcellular location">
    <subcellularLocation>
        <location evidence="1">Cell outer membrane</location>
    </subcellularLocation>
</comment>
<dbReference type="PANTHER" id="PTHR30329">
    <property type="entry name" value="STATOR ELEMENT OF FLAGELLAR MOTOR COMPLEX"/>
    <property type="match status" value="1"/>
</dbReference>
<evidence type="ECO:0000256" key="5">
    <source>
        <dbReference type="SAM" id="SignalP"/>
    </source>
</evidence>
<dbReference type="Pfam" id="PF00691">
    <property type="entry name" value="OmpA"/>
    <property type="match status" value="2"/>
</dbReference>
<dbReference type="InterPro" id="IPR036737">
    <property type="entry name" value="OmpA-like_sf"/>
</dbReference>
<evidence type="ECO:0000259" key="6">
    <source>
        <dbReference type="PROSITE" id="PS51123"/>
    </source>
</evidence>
<feature type="signal peptide" evidence="5">
    <location>
        <begin position="1"/>
        <end position="25"/>
    </location>
</feature>
<dbReference type="PROSITE" id="PS51257">
    <property type="entry name" value="PROKAR_LIPOPROTEIN"/>
    <property type="match status" value="1"/>
</dbReference>
<feature type="chain" id="PRO_5011707062" evidence="5">
    <location>
        <begin position="26"/>
        <end position="298"/>
    </location>
</feature>
<dbReference type="InterPro" id="IPR006664">
    <property type="entry name" value="OMP_bac"/>
</dbReference>
<accession>A0A1G8CUK9</accession>
<protein>
    <submittedName>
        <fullName evidence="7">Outer membrane protein OmpA</fullName>
    </submittedName>
</protein>
<evidence type="ECO:0000256" key="4">
    <source>
        <dbReference type="PROSITE-ProRule" id="PRU00473"/>
    </source>
</evidence>
<dbReference type="RefSeq" id="WP_245696701.1">
    <property type="nucleotide sequence ID" value="NZ_FNDD01000017.1"/>
</dbReference>
<dbReference type="EMBL" id="FNDD01000017">
    <property type="protein sequence ID" value="SDH49185.1"/>
    <property type="molecule type" value="Genomic_DNA"/>
</dbReference>
<dbReference type="PANTHER" id="PTHR30329:SF21">
    <property type="entry name" value="LIPOPROTEIN YIAD-RELATED"/>
    <property type="match status" value="1"/>
</dbReference>
<dbReference type="Proteomes" id="UP000198854">
    <property type="component" value="Unassembled WGS sequence"/>
</dbReference>
<keyword evidence="2 4" id="KW-0472">Membrane</keyword>
<evidence type="ECO:0000313" key="7">
    <source>
        <dbReference type="EMBL" id="SDH49185.1"/>
    </source>
</evidence>
<keyword evidence="3" id="KW-0998">Cell outer membrane</keyword>
<dbReference type="GO" id="GO:0009279">
    <property type="term" value="C:cell outer membrane"/>
    <property type="evidence" value="ECO:0007669"/>
    <property type="project" value="UniProtKB-SubCell"/>
</dbReference>
<dbReference type="AlphaFoldDB" id="A0A1G8CUK9"/>
<evidence type="ECO:0000256" key="3">
    <source>
        <dbReference type="ARBA" id="ARBA00023237"/>
    </source>
</evidence>
<name>A0A1G8CUK9_9VIBR</name>
<sequence length="298" mass="33634">MTGQNQRRYTRLAAMLVATMLSGCATDTYVSQENRDKFDNVDVGKFLISECMQPNRQVQVATISHFDFDKAKLKATDQAALNQLIASIEKLSGQVSIIGHTDVQGSSEYNLALSLERAKAVERYMKTQLNDEQYQWEIKYYGKSKPANLASSPLAHRQNRRAYIVFEETMPSGMAGCEALVPERQVNVAITPHFDFDRSDLSHDAKLALDELIANIEGQQGRILIAGHTDVQGSQNYNHQLAMKRAMAVQDYLRQHLPAQNFRWELKSFGEQAPISNQQTQDANALNRRAVVIFKQTH</sequence>
<keyword evidence="5" id="KW-0732">Signal</keyword>
<evidence type="ECO:0000313" key="8">
    <source>
        <dbReference type="Proteomes" id="UP000198854"/>
    </source>
</evidence>
<feature type="domain" description="OmpA-like" evidence="6">
    <location>
        <begin position="181"/>
        <end position="298"/>
    </location>
</feature>
<dbReference type="InterPro" id="IPR050330">
    <property type="entry name" value="Bact_OuterMem_StrucFunc"/>
</dbReference>
<dbReference type="PROSITE" id="PS51123">
    <property type="entry name" value="OMPA_2"/>
    <property type="match status" value="2"/>
</dbReference>
<keyword evidence="8" id="KW-1185">Reference proteome</keyword>